<name>A0AAE0RWZ8_9BIVA</name>
<dbReference type="InterPro" id="IPR040521">
    <property type="entry name" value="KDZ"/>
</dbReference>
<evidence type="ECO:0000313" key="1">
    <source>
        <dbReference type="EMBL" id="KAK3580999.1"/>
    </source>
</evidence>
<dbReference type="AlphaFoldDB" id="A0AAE0RWZ8"/>
<evidence type="ECO:0008006" key="3">
    <source>
        <dbReference type="Google" id="ProtNLM"/>
    </source>
</evidence>
<reference evidence="1" key="2">
    <citation type="journal article" date="2021" name="Genome Biol. Evol.">
        <title>Developing a high-quality reference genome for a parasitic bivalve with doubly uniparental inheritance (Bivalvia: Unionida).</title>
        <authorList>
            <person name="Smith C.H."/>
        </authorList>
    </citation>
    <scope>NUCLEOTIDE SEQUENCE</scope>
    <source>
        <strain evidence="1">CHS0354</strain>
        <tissue evidence="1">Mantle</tissue>
    </source>
</reference>
<evidence type="ECO:0000313" key="2">
    <source>
        <dbReference type="Proteomes" id="UP001195483"/>
    </source>
</evidence>
<reference evidence="1" key="1">
    <citation type="journal article" date="2021" name="Genome Biol. Evol.">
        <title>A High-Quality Reference Genome for a Parasitic Bivalve with Doubly Uniparental Inheritance (Bivalvia: Unionida).</title>
        <authorList>
            <person name="Smith C.H."/>
        </authorList>
    </citation>
    <scope>NUCLEOTIDE SEQUENCE</scope>
    <source>
        <strain evidence="1">CHS0354</strain>
    </source>
</reference>
<reference evidence="1" key="3">
    <citation type="submission" date="2023-05" db="EMBL/GenBank/DDBJ databases">
        <authorList>
            <person name="Smith C.H."/>
        </authorList>
    </citation>
    <scope>NUCLEOTIDE SEQUENCE</scope>
    <source>
        <strain evidence="1">CHS0354</strain>
        <tissue evidence="1">Mantle</tissue>
    </source>
</reference>
<organism evidence="1 2">
    <name type="scientific">Potamilus streckersoni</name>
    <dbReference type="NCBI Taxonomy" id="2493646"/>
    <lineage>
        <taxon>Eukaryota</taxon>
        <taxon>Metazoa</taxon>
        <taxon>Spiralia</taxon>
        <taxon>Lophotrochozoa</taxon>
        <taxon>Mollusca</taxon>
        <taxon>Bivalvia</taxon>
        <taxon>Autobranchia</taxon>
        <taxon>Heteroconchia</taxon>
        <taxon>Palaeoheterodonta</taxon>
        <taxon>Unionida</taxon>
        <taxon>Unionoidea</taxon>
        <taxon>Unionidae</taxon>
        <taxon>Ambleminae</taxon>
        <taxon>Lampsilini</taxon>
        <taxon>Potamilus</taxon>
    </lineage>
</organism>
<proteinExistence type="predicted"/>
<accession>A0AAE0RWZ8</accession>
<comment type="caution">
    <text evidence="1">The sequence shown here is derived from an EMBL/GenBank/DDBJ whole genome shotgun (WGS) entry which is preliminary data.</text>
</comment>
<sequence>MFVIATMIIECKENFHTVICKVKTTFEDHKGHDTGPSVGPASRDAFYPALPEVCRRGKYQLDGKKGEVPFCSKKHGRHPTLLPGIFTVFCQHGVCYGYQIMKSMESPNIPFTFLRTRFEVAPEAVIYDNACNLHAYCLNRDPAFFARTQFAVDALHWFNHIGCSMGYESKLYPKFKSVNTQIVEQNNSKLKKLKSSLSHMIPQNFHACLRFFLWNCNREMTVHN</sequence>
<dbReference type="Proteomes" id="UP001195483">
    <property type="component" value="Unassembled WGS sequence"/>
</dbReference>
<gene>
    <name evidence="1" type="ORF">CHS0354_013893</name>
</gene>
<dbReference type="EMBL" id="JAEAOA010000856">
    <property type="protein sequence ID" value="KAK3580999.1"/>
    <property type="molecule type" value="Genomic_DNA"/>
</dbReference>
<dbReference type="Pfam" id="PF18758">
    <property type="entry name" value="KDZ"/>
    <property type="match status" value="1"/>
</dbReference>
<protein>
    <recommendedName>
        <fullName evidence="3">Transposase</fullName>
    </recommendedName>
</protein>
<dbReference type="PANTHER" id="PTHR34305:SF1">
    <property type="entry name" value="SWIM-TYPE DOMAIN-CONTAINING PROTEIN"/>
    <property type="match status" value="1"/>
</dbReference>
<dbReference type="PANTHER" id="PTHR34305">
    <property type="entry name" value="EXPRESSED PROTEIN"/>
    <property type="match status" value="1"/>
</dbReference>
<keyword evidence="2" id="KW-1185">Reference proteome</keyword>